<feature type="transmembrane region" description="Helical" evidence="2">
    <location>
        <begin position="55"/>
        <end position="79"/>
    </location>
</feature>
<reference evidence="3" key="1">
    <citation type="journal article" date="2020" name="New Phytol.">
        <title>Comparative genomics reveals dynamic genome evolution in host specialist ectomycorrhizal fungi.</title>
        <authorList>
            <person name="Lofgren L.A."/>
            <person name="Nguyen N.H."/>
            <person name="Vilgalys R."/>
            <person name="Ruytinx J."/>
            <person name="Liao H.L."/>
            <person name="Branco S."/>
            <person name="Kuo A."/>
            <person name="LaButti K."/>
            <person name="Lipzen A."/>
            <person name="Andreopoulos W."/>
            <person name="Pangilinan J."/>
            <person name="Riley R."/>
            <person name="Hundley H."/>
            <person name="Na H."/>
            <person name="Barry K."/>
            <person name="Grigoriev I.V."/>
            <person name="Stajich J.E."/>
            <person name="Kennedy P.G."/>
        </authorList>
    </citation>
    <scope>NUCLEOTIDE SEQUENCE</scope>
    <source>
        <strain evidence="3">S12</strain>
    </source>
</reference>
<dbReference type="OrthoDB" id="3038990at2759"/>
<proteinExistence type="predicted"/>
<gene>
    <name evidence="3" type="ORF">HD556DRAFT_1251130</name>
</gene>
<dbReference type="Proteomes" id="UP000719766">
    <property type="component" value="Unassembled WGS sequence"/>
</dbReference>
<evidence type="ECO:0000313" key="3">
    <source>
        <dbReference type="EMBL" id="KAG1784590.1"/>
    </source>
</evidence>
<organism evidence="3 4">
    <name type="scientific">Suillus plorans</name>
    <dbReference type="NCBI Taxonomy" id="116603"/>
    <lineage>
        <taxon>Eukaryota</taxon>
        <taxon>Fungi</taxon>
        <taxon>Dikarya</taxon>
        <taxon>Basidiomycota</taxon>
        <taxon>Agaricomycotina</taxon>
        <taxon>Agaricomycetes</taxon>
        <taxon>Agaricomycetidae</taxon>
        <taxon>Boletales</taxon>
        <taxon>Suillineae</taxon>
        <taxon>Suillaceae</taxon>
        <taxon>Suillus</taxon>
    </lineage>
</organism>
<sequence length="353" mass="38655">MSLPNPNTPLAYLTPTLANQFEVSRYIYAVTLGAYIWDIVINLSNDYKLLFRLKVNLPTVVYYLSRVFTLSYILTSFIFQGEFLFVPNCQALQISLGICMALAQSTTAMLFLLRVYAVWYGSKIVRGVFIFLWVAVVIASATVPFGIEGVHIGPTQQCINSQVAGYIESTLIMGLINDSAVVAAISYRIVKNCAAGDSFEVRLRTFMGSGSIPQLSKALLQGGQHYYLIAVASNIVMLVLLKDPSVPAVYHGMCSIPAVALINAMACIVFRDIKFGRISADGTTRFPSTDLSNTFLNKPSASRSLPLHVRSAYSQDGESYTKNTNTADKAAQDAELNAEYEGDHDDSSMPKVV</sequence>
<evidence type="ECO:0000313" key="4">
    <source>
        <dbReference type="Proteomes" id="UP000719766"/>
    </source>
</evidence>
<feature type="transmembrane region" description="Helical" evidence="2">
    <location>
        <begin position="128"/>
        <end position="147"/>
    </location>
</feature>
<dbReference type="EMBL" id="JABBWE010000137">
    <property type="protein sequence ID" value="KAG1784590.1"/>
    <property type="molecule type" value="Genomic_DNA"/>
</dbReference>
<comment type="caution">
    <text evidence="3">The sequence shown here is derived from an EMBL/GenBank/DDBJ whole genome shotgun (WGS) entry which is preliminary data.</text>
</comment>
<evidence type="ECO:0000256" key="2">
    <source>
        <dbReference type="SAM" id="Phobius"/>
    </source>
</evidence>
<keyword evidence="4" id="KW-1185">Reference proteome</keyword>
<keyword evidence="2" id="KW-0472">Membrane</keyword>
<feature type="transmembrane region" description="Helical" evidence="2">
    <location>
        <begin position="248"/>
        <end position="270"/>
    </location>
</feature>
<feature type="transmembrane region" description="Helical" evidence="2">
    <location>
        <begin position="26"/>
        <end position="43"/>
    </location>
</feature>
<dbReference type="GeneID" id="64592749"/>
<name>A0A9P7D8X8_9AGAM</name>
<accession>A0A9P7D8X8</accession>
<dbReference type="RefSeq" id="XP_041152075.1">
    <property type="nucleotide sequence ID" value="XM_041298985.1"/>
</dbReference>
<dbReference type="AlphaFoldDB" id="A0A9P7D8X8"/>
<protein>
    <submittedName>
        <fullName evidence="3">Uncharacterized protein</fullName>
    </submittedName>
</protein>
<keyword evidence="2" id="KW-0812">Transmembrane</keyword>
<feature type="transmembrane region" description="Helical" evidence="2">
    <location>
        <begin position="91"/>
        <end position="116"/>
    </location>
</feature>
<evidence type="ECO:0000256" key="1">
    <source>
        <dbReference type="SAM" id="MobiDB-lite"/>
    </source>
</evidence>
<feature type="region of interest" description="Disordered" evidence="1">
    <location>
        <begin position="313"/>
        <end position="353"/>
    </location>
</feature>
<feature type="compositionally biased region" description="Polar residues" evidence="1">
    <location>
        <begin position="313"/>
        <end position="327"/>
    </location>
</feature>
<keyword evidence="2" id="KW-1133">Transmembrane helix</keyword>